<comment type="caution">
    <text evidence="4">The sequence shown here is derived from an EMBL/GenBank/DDBJ whole genome shotgun (WGS) entry which is preliminary data.</text>
</comment>
<organism evidence="4 5">
    <name type="scientific">Nocardioides albertanoniae</name>
    <dbReference type="NCBI Taxonomy" id="1175486"/>
    <lineage>
        <taxon>Bacteria</taxon>
        <taxon>Bacillati</taxon>
        <taxon>Actinomycetota</taxon>
        <taxon>Actinomycetes</taxon>
        <taxon>Propionibacteriales</taxon>
        <taxon>Nocardioidaceae</taxon>
        <taxon>Nocardioides</taxon>
    </lineage>
</organism>
<accession>A0A543A8R8</accession>
<dbReference type="GO" id="GO:0042956">
    <property type="term" value="P:maltodextrin transmembrane transport"/>
    <property type="evidence" value="ECO:0007669"/>
    <property type="project" value="TreeGrafter"/>
</dbReference>
<dbReference type="GO" id="GO:0055052">
    <property type="term" value="C:ATP-binding cassette (ABC) transporter complex, substrate-binding subunit-containing"/>
    <property type="evidence" value="ECO:0007669"/>
    <property type="project" value="TreeGrafter"/>
</dbReference>
<dbReference type="Proteomes" id="UP000320209">
    <property type="component" value="Unassembled WGS sequence"/>
</dbReference>
<dbReference type="PANTHER" id="PTHR30061:SF50">
    <property type="entry name" value="MALTOSE_MALTODEXTRIN-BINDING PERIPLASMIC PROTEIN"/>
    <property type="match status" value="1"/>
</dbReference>
<evidence type="ECO:0000256" key="2">
    <source>
        <dbReference type="ARBA" id="ARBA00022448"/>
    </source>
</evidence>
<keyword evidence="5" id="KW-1185">Reference proteome</keyword>
<evidence type="ECO:0000256" key="1">
    <source>
        <dbReference type="ARBA" id="ARBA00008520"/>
    </source>
</evidence>
<proteinExistence type="inferred from homology"/>
<evidence type="ECO:0000313" key="5">
    <source>
        <dbReference type="Proteomes" id="UP000320209"/>
    </source>
</evidence>
<keyword evidence="3" id="KW-0732">Signal</keyword>
<dbReference type="GO" id="GO:1901982">
    <property type="term" value="F:maltose binding"/>
    <property type="evidence" value="ECO:0007669"/>
    <property type="project" value="TreeGrafter"/>
</dbReference>
<dbReference type="PROSITE" id="PS51318">
    <property type="entry name" value="TAT"/>
    <property type="match status" value="1"/>
</dbReference>
<dbReference type="GO" id="GO:0015768">
    <property type="term" value="P:maltose transport"/>
    <property type="evidence" value="ECO:0007669"/>
    <property type="project" value="TreeGrafter"/>
</dbReference>
<dbReference type="PANTHER" id="PTHR30061">
    <property type="entry name" value="MALTOSE-BINDING PERIPLASMIC PROTEIN"/>
    <property type="match status" value="1"/>
</dbReference>
<dbReference type="EMBL" id="VFOV01000001">
    <property type="protein sequence ID" value="TQL68991.1"/>
    <property type="molecule type" value="Genomic_DNA"/>
</dbReference>
<dbReference type="Gene3D" id="3.40.190.10">
    <property type="entry name" value="Periplasmic binding protein-like II"/>
    <property type="match status" value="1"/>
</dbReference>
<dbReference type="Pfam" id="PF01547">
    <property type="entry name" value="SBP_bac_1"/>
    <property type="match status" value="1"/>
</dbReference>
<name>A0A543A8R8_9ACTN</name>
<sequence length="448" mass="46952">MTGSPTRRDFLRLSSGLVVAGLASGCASPVVSSLTGSQPATADVIFWHLFSGGDGANMATMVEDVQASAGISVESTLLSWGNPYYTKLALAASSGRPPDVAVAHLSRLPLLAEAGLLETVEEAGLTAAGVTRDRFTPAAWSKATVGGATYAVPLDTHPFVMFYNRTLAKRAGLLDGDGRLRQLAGRDEFVGAISAMKEVGGDFGAVASNTADPSTTWRFFLTLYSGLAGSILEDQGTRITLDRDAAEETFALMRELTVGKKLMPHSATITTASTLFGQGRVGFLFDGVWQIPTYSGVTLPSGDPLAFDVVPFPAILGEEPRSYADSHALVVPRSDGRSSEGSRQAVAFIKGLLEDSATWAGGGHVPAWLPTQESEEFTSKQPQSNYVRAAFEAVYDPPGWYTGAGSDFQNSMGGVISRVLAGQVEPAAAVGDMISALKTYATAKPPVG</sequence>
<evidence type="ECO:0000256" key="3">
    <source>
        <dbReference type="ARBA" id="ARBA00022729"/>
    </source>
</evidence>
<dbReference type="SUPFAM" id="SSF53850">
    <property type="entry name" value="Periplasmic binding protein-like II"/>
    <property type="match status" value="1"/>
</dbReference>
<dbReference type="InterPro" id="IPR006059">
    <property type="entry name" value="SBP"/>
</dbReference>
<evidence type="ECO:0000313" key="4">
    <source>
        <dbReference type="EMBL" id="TQL68991.1"/>
    </source>
</evidence>
<dbReference type="RefSeq" id="WP_211352436.1">
    <property type="nucleotide sequence ID" value="NZ_VFOV01000001.1"/>
</dbReference>
<gene>
    <name evidence="4" type="ORF">FB381_2892</name>
</gene>
<reference evidence="4 5" key="1">
    <citation type="submission" date="2019-06" db="EMBL/GenBank/DDBJ databases">
        <title>Sequencing the genomes of 1000 actinobacteria strains.</title>
        <authorList>
            <person name="Klenk H.-P."/>
        </authorList>
    </citation>
    <scope>NUCLEOTIDE SEQUENCE [LARGE SCALE GENOMIC DNA]</scope>
    <source>
        <strain evidence="4 5">DSM 25218</strain>
    </source>
</reference>
<dbReference type="AlphaFoldDB" id="A0A543A8R8"/>
<dbReference type="InterPro" id="IPR006311">
    <property type="entry name" value="TAT_signal"/>
</dbReference>
<dbReference type="PROSITE" id="PS51257">
    <property type="entry name" value="PROKAR_LIPOPROTEIN"/>
    <property type="match status" value="1"/>
</dbReference>
<protein>
    <submittedName>
        <fullName evidence="4">Carbohydrate ABC transporter substrate-binding protein (CUT1 family)</fullName>
    </submittedName>
</protein>
<keyword evidence="2" id="KW-0813">Transport</keyword>
<comment type="similarity">
    <text evidence="1">Belongs to the bacterial solute-binding protein 1 family.</text>
</comment>